<feature type="domain" description="CobE/GbiG C-terminal" evidence="8">
    <location>
        <begin position="256"/>
        <end position="377"/>
    </location>
</feature>
<dbReference type="GO" id="GO:0032259">
    <property type="term" value="P:methylation"/>
    <property type="evidence" value="ECO:0007669"/>
    <property type="project" value="UniProtKB-KW"/>
</dbReference>
<dbReference type="InterPro" id="IPR000878">
    <property type="entry name" value="4pyrrol_Mease"/>
</dbReference>
<evidence type="ECO:0000256" key="2">
    <source>
        <dbReference type="ARBA" id="ARBA00022573"/>
    </source>
</evidence>
<dbReference type="NCBIfam" id="TIGR01466">
    <property type="entry name" value="cobJ_cbiH"/>
    <property type="match status" value="1"/>
</dbReference>
<dbReference type="Gene3D" id="3.30.950.10">
    <property type="entry name" value="Methyltransferase, Cobalt-precorrin-4 Transmethylase, Domain 2"/>
    <property type="match status" value="1"/>
</dbReference>
<dbReference type="InterPro" id="IPR014776">
    <property type="entry name" value="4pyrrole_Mease_sub2"/>
</dbReference>
<dbReference type="Pfam" id="PF11760">
    <property type="entry name" value="CbiG_N"/>
    <property type="match status" value="1"/>
</dbReference>
<keyword evidence="11" id="KW-1185">Reference proteome</keyword>
<dbReference type="AlphaFoldDB" id="A0A3D9ZWZ7"/>
<evidence type="ECO:0000259" key="7">
    <source>
        <dbReference type="Pfam" id="PF00590"/>
    </source>
</evidence>
<dbReference type="PANTHER" id="PTHR47036">
    <property type="entry name" value="COBALT-FACTOR III C(17)-METHYLTRANSFERASE-RELATED"/>
    <property type="match status" value="1"/>
</dbReference>
<dbReference type="InterPro" id="IPR036518">
    <property type="entry name" value="CobE/GbiG_C_sf"/>
</dbReference>
<comment type="pathway">
    <text evidence="1">Cofactor biosynthesis; adenosylcobalamin biosynthesis.</text>
</comment>
<evidence type="ECO:0000259" key="8">
    <source>
        <dbReference type="Pfam" id="PF01890"/>
    </source>
</evidence>
<dbReference type="RefSeq" id="WP_116076503.1">
    <property type="nucleotide sequence ID" value="NZ_BONB01000036.1"/>
</dbReference>
<proteinExistence type="predicted"/>
<dbReference type="Proteomes" id="UP000256913">
    <property type="component" value="Unassembled WGS sequence"/>
</dbReference>
<keyword evidence="2" id="KW-0169">Cobalamin biosynthesis</keyword>
<dbReference type="InterPro" id="IPR014777">
    <property type="entry name" value="4pyrrole_Mease_sub1"/>
</dbReference>
<evidence type="ECO:0000313" key="10">
    <source>
        <dbReference type="EMBL" id="REF98260.1"/>
    </source>
</evidence>
<dbReference type="InterPro" id="IPR038029">
    <property type="entry name" value="GbiG_N_sf"/>
</dbReference>
<dbReference type="InterPro" id="IPR006363">
    <property type="entry name" value="Cbl_synth_CobJ/CibH_dom"/>
</dbReference>
<gene>
    <name evidence="10" type="ORF">DFJ67_4274</name>
</gene>
<dbReference type="EMBL" id="QUMQ01000001">
    <property type="protein sequence ID" value="REF98260.1"/>
    <property type="molecule type" value="Genomic_DNA"/>
</dbReference>
<dbReference type="CDD" id="cd11646">
    <property type="entry name" value="Precorrin_3B_C17_MT"/>
    <property type="match status" value="1"/>
</dbReference>
<evidence type="ECO:0000259" key="9">
    <source>
        <dbReference type="Pfam" id="PF11760"/>
    </source>
</evidence>
<dbReference type="Pfam" id="PF01890">
    <property type="entry name" value="CbiG_C"/>
    <property type="match status" value="1"/>
</dbReference>
<dbReference type="Gene3D" id="3.40.1010.10">
    <property type="entry name" value="Cobalt-precorrin-4 Transmethylase, Domain 1"/>
    <property type="match status" value="1"/>
</dbReference>
<feature type="domain" description="Tetrapyrrole methylase" evidence="7">
    <location>
        <begin position="384"/>
        <end position="589"/>
    </location>
</feature>
<dbReference type="SUPFAM" id="SSF159672">
    <property type="entry name" value="CbiG N-terminal domain-like"/>
    <property type="match status" value="1"/>
</dbReference>
<keyword evidence="4 10" id="KW-0808">Transferase</keyword>
<dbReference type="InterPro" id="IPR035996">
    <property type="entry name" value="4pyrrol_Methylase_sf"/>
</dbReference>
<dbReference type="GO" id="GO:0008168">
    <property type="term" value="F:methyltransferase activity"/>
    <property type="evidence" value="ECO:0007669"/>
    <property type="project" value="UniProtKB-KW"/>
</dbReference>
<evidence type="ECO:0000256" key="5">
    <source>
        <dbReference type="ARBA" id="ARBA00022691"/>
    </source>
</evidence>
<organism evidence="10 11">
    <name type="scientific">Asanoa ferruginea</name>
    <dbReference type="NCBI Taxonomy" id="53367"/>
    <lineage>
        <taxon>Bacteria</taxon>
        <taxon>Bacillati</taxon>
        <taxon>Actinomycetota</taxon>
        <taxon>Actinomycetes</taxon>
        <taxon>Micromonosporales</taxon>
        <taxon>Micromonosporaceae</taxon>
        <taxon>Asanoa</taxon>
    </lineage>
</organism>
<name>A0A3D9ZWZ7_9ACTN</name>
<feature type="region of interest" description="Disordered" evidence="6">
    <location>
        <begin position="166"/>
        <end position="223"/>
    </location>
</feature>
<dbReference type="PANTHER" id="PTHR47036:SF1">
    <property type="entry name" value="COBALT-FACTOR III C(17)-METHYLTRANSFERASE-RELATED"/>
    <property type="match status" value="1"/>
</dbReference>
<evidence type="ECO:0000256" key="6">
    <source>
        <dbReference type="SAM" id="MobiDB-lite"/>
    </source>
</evidence>
<dbReference type="OrthoDB" id="9804789at2"/>
<comment type="caution">
    <text evidence="10">The sequence shown here is derived from an EMBL/GenBank/DDBJ whole genome shotgun (WGS) entry which is preliminary data.</text>
</comment>
<dbReference type="Pfam" id="PF00590">
    <property type="entry name" value="TP_methylase"/>
    <property type="match status" value="1"/>
</dbReference>
<dbReference type="SUPFAM" id="SSF53790">
    <property type="entry name" value="Tetrapyrrole methylase"/>
    <property type="match status" value="1"/>
</dbReference>
<keyword evidence="10" id="KW-0378">Hydrolase</keyword>
<protein>
    <submittedName>
        <fullName evidence="10">Cobalt-precorrin 5A hydrolase/precorrin-3B C17-methyltransferase</fullName>
    </submittedName>
</protein>
<dbReference type="Gene3D" id="3.40.50.11220">
    <property type="match status" value="1"/>
</dbReference>
<dbReference type="GO" id="GO:0009236">
    <property type="term" value="P:cobalamin biosynthetic process"/>
    <property type="evidence" value="ECO:0007669"/>
    <property type="project" value="UniProtKB-UniPathway"/>
</dbReference>
<dbReference type="Gene3D" id="3.30.420.180">
    <property type="entry name" value="CobE/GbiG C-terminal domain"/>
    <property type="match status" value="1"/>
</dbReference>
<dbReference type="GO" id="GO:0016787">
    <property type="term" value="F:hydrolase activity"/>
    <property type="evidence" value="ECO:0007669"/>
    <property type="project" value="UniProtKB-KW"/>
</dbReference>
<evidence type="ECO:0000256" key="3">
    <source>
        <dbReference type="ARBA" id="ARBA00022603"/>
    </source>
</evidence>
<evidence type="ECO:0000256" key="4">
    <source>
        <dbReference type="ARBA" id="ARBA00022679"/>
    </source>
</evidence>
<sequence>MIGVVAPTAAGRRLAARLAEAWSDEVRTHDGSVREQLAAAWAGSNVVVCFLATGATVRLIAPLLADKHTDPGVVCVDEAGRFAVALTGGHDGGANDAACRIGALLGAEPVITTATDSLGLPPLDTFGADLGFRLADPSPVARVTRALLDGSGAIVIADATWPVPPLPSGDRAAAPIAPDGSDATTPAPRLPAGKRGPIREAVTDQTHATTPVPPPPAGERDPIRGAVTASEAGPVRLVVSDRADATGDLVYRPPSLVVGVGASRGVTAEAVAGVVDAALAAGGLDPASVRALATVDLKADEAGILALAAERGWPLLTFPAQELATEDVPTPSEVVRAAVGTPSVAEAAALRAARDAGRSAQLVVPKQVTPTATAAVARLTPRGRLTIIGIGPGAEDLRTPRATAALRRASVVVGLDQYVDQVRHLLSPGARIVASVLGEESKRAREAVELATEGHAVALIGSGDAGLYAMASPALELAGADVEVDAVPGVTAALAAAALLGAPLGHDHAYISLSDLHTPWPVIVERLRAVAAADLVACLYNPRSKTRVAQFAESLEILSKHRPPDTPVGVVRDASRPGQRVHRTTLAELSSNPSIVDMRSVVLVGSSRTRLVAGRMVTPREYAWLS</sequence>
<evidence type="ECO:0000256" key="1">
    <source>
        <dbReference type="ARBA" id="ARBA00004953"/>
    </source>
</evidence>
<dbReference type="UniPathway" id="UPA00148"/>
<evidence type="ECO:0000313" key="11">
    <source>
        <dbReference type="Proteomes" id="UP000256913"/>
    </source>
</evidence>
<dbReference type="InterPro" id="IPR021744">
    <property type="entry name" value="CbiG_N"/>
</dbReference>
<feature type="domain" description="Cobalamin synthesis G N-terminal" evidence="9">
    <location>
        <begin position="37"/>
        <end position="116"/>
    </location>
</feature>
<accession>A0A3D9ZWZ7</accession>
<reference evidence="10 11" key="1">
    <citation type="submission" date="2018-08" db="EMBL/GenBank/DDBJ databases">
        <title>Sequencing the genomes of 1000 actinobacteria strains.</title>
        <authorList>
            <person name="Klenk H.-P."/>
        </authorList>
    </citation>
    <scope>NUCLEOTIDE SEQUENCE [LARGE SCALE GENOMIC DNA]</scope>
    <source>
        <strain evidence="10 11">DSM 44099</strain>
    </source>
</reference>
<dbReference type="InterPro" id="IPR002750">
    <property type="entry name" value="CobE/GbiG_C"/>
</dbReference>
<dbReference type="SUPFAM" id="SSF159664">
    <property type="entry name" value="CobE/GbiG C-terminal domain-like"/>
    <property type="match status" value="1"/>
</dbReference>
<keyword evidence="3 10" id="KW-0489">Methyltransferase</keyword>
<keyword evidence="5" id="KW-0949">S-adenosyl-L-methionine</keyword>
<dbReference type="InterPro" id="IPR051810">
    <property type="entry name" value="Precorrin_MeTrfase"/>
</dbReference>